<evidence type="ECO:0008006" key="3">
    <source>
        <dbReference type="Google" id="ProtNLM"/>
    </source>
</evidence>
<name>A0ABW2CMS6_9ACTN</name>
<comment type="caution">
    <text evidence="1">The sequence shown here is derived from an EMBL/GenBank/DDBJ whole genome shotgun (WGS) entry which is preliminary data.</text>
</comment>
<dbReference type="EMBL" id="JBHSXS010000011">
    <property type="protein sequence ID" value="MFC6882024.1"/>
    <property type="molecule type" value="Genomic_DNA"/>
</dbReference>
<dbReference type="InterPro" id="IPR023401">
    <property type="entry name" value="ODC_N"/>
</dbReference>
<gene>
    <name evidence="1" type="ORF">ACFQKB_19890</name>
</gene>
<dbReference type="InterPro" id="IPR036291">
    <property type="entry name" value="NAD(P)-bd_dom_sf"/>
</dbReference>
<dbReference type="Pfam" id="PF02423">
    <property type="entry name" value="OCD_Mu_crystall"/>
    <property type="match status" value="1"/>
</dbReference>
<dbReference type="PANTHER" id="PTHR13812:SF19">
    <property type="entry name" value="KETIMINE REDUCTASE MU-CRYSTALLIN"/>
    <property type="match status" value="1"/>
</dbReference>
<dbReference type="InterPro" id="IPR003462">
    <property type="entry name" value="ODC_Mu_crystall"/>
</dbReference>
<dbReference type="RefSeq" id="WP_160825119.1">
    <property type="nucleotide sequence ID" value="NZ_JBHSXE010000001.1"/>
</dbReference>
<organism evidence="1 2">
    <name type="scientific">Actinomadura yumaensis</name>
    <dbReference type="NCBI Taxonomy" id="111807"/>
    <lineage>
        <taxon>Bacteria</taxon>
        <taxon>Bacillati</taxon>
        <taxon>Actinomycetota</taxon>
        <taxon>Actinomycetes</taxon>
        <taxon>Streptosporangiales</taxon>
        <taxon>Thermomonosporaceae</taxon>
        <taxon>Actinomadura</taxon>
    </lineage>
</organism>
<sequence>MTDPPVVLTETEVRAMLPIGDAVPVVRGALVAHAAGAVTQPGRWRLRTSRTRVDVTGAHVHGGEHFTARLATPASGLSVVGDADGRPSVIVLDDGYLGDVRTAAAGALAADALARPGAATVALLGTGPLAELHLEALLALRAPSELRVAGPPDAAFASRMRALHGWTVTHADAPADAVRGADIVVTHAPAPSVRGEWLAPGAHVTCLGPDGHRALTASVLEAAALVAADDLPRSRHLRDLGHPADLRLVLLGDVLTGRSRAPRDRTTVADLTGLGAADAAPGARVALITRAITGAVLPSA</sequence>
<dbReference type="Gene3D" id="3.30.1780.10">
    <property type="entry name" value="ornithine cyclodeaminase, domain 1"/>
    <property type="match status" value="1"/>
</dbReference>
<keyword evidence="2" id="KW-1185">Reference proteome</keyword>
<reference evidence="2" key="1">
    <citation type="journal article" date="2019" name="Int. J. Syst. Evol. Microbiol.">
        <title>The Global Catalogue of Microorganisms (GCM) 10K type strain sequencing project: providing services to taxonomists for standard genome sequencing and annotation.</title>
        <authorList>
            <consortium name="The Broad Institute Genomics Platform"/>
            <consortium name="The Broad Institute Genome Sequencing Center for Infectious Disease"/>
            <person name="Wu L."/>
            <person name="Ma J."/>
        </authorList>
    </citation>
    <scope>NUCLEOTIDE SEQUENCE [LARGE SCALE GENOMIC DNA]</scope>
    <source>
        <strain evidence="2">JCM 3369</strain>
    </source>
</reference>
<evidence type="ECO:0000313" key="2">
    <source>
        <dbReference type="Proteomes" id="UP001596380"/>
    </source>
</evidence>
<dbReference type="PANTHER" id="PTHR13812">
    <property type="entry name" value="KETIMINE REDUCTASE MU-CRYSTALLIN"/>
    <property type="match status" value="1"/>
</dbReference>
<dbReference type="SUPFAM" id="SSF51735">
    <property type="entry name" value="NAD(P)-binding Rossmann-fold domains"/>
    <property type="match status" value="1"/>
</dbReference>
<dbReference type="Proteomes" id="UP001596380">
    <property type="component" value="Unassembled WGS sequence"/>
</dbReference>
<evidence type="ECO:0000313" key="1">
    <source>
        <dbReference type="EMBL" id="MFC6882024.1"/>
    </source>
</evidence>
<dbReference type="Gene3D" id="3.40.50.720">
    <property type="entry name" value="NAD(P)-binding Rossmann-like Domain"/>
    <property type="match status" value="1"/>
</dbReference>
<accession>A0ABW2CMS6</accession>
<proteinExistence type="predicted"/>
<protein>
    <recommendedName>
        <fullName evidence="3">Ornithine cyclodeaminase</fullName>
    </recommendedName>
</protein>